<evidence type="ECO:0000313" key="2">
    <source>
        <dbReference type="EMBL" id="MCL6271570.1"/>
    </source>
</evidence>
<accession>A0ABT0PJK3</accession>
<dbReference type="RefSeq" id="WP_249701198.1">
    <property type="nucleotide sequence ID" value="NZ_JAMFLX010000027.1"/>
</dbReference>
<proteinExistence type="predicted"/>
<organism evidence="2 3">
    <name type="scientific">Parendozoicomonas callyspongiae</name>
    <dbReference type="NCBI Taxonomy" id="2942213"/>
    <lineage>
        <taxon>Bacteria</taxon>
        <taxon>Pseudomonadati</taxon>
        <taxon>Pseudomonadota</taxon>
        <taxon>Gammaproteobacteria</taxon>
        <taxon>Oceanospirillales</taxon>
        <taxon>Endozoicomonadaceae</taxon>
        <taxon>Parendozoicomonas</taxon>
    </lineage>
</organism>
<name>A0ABT0PJK3_9GAMM</name>
<dbReference type="EMBL" id="JAMFLX010000027">
    <property type="protein sequence ID" value="MCL6271570.1"/>
    <property type="molecule type" value="Genomic_DNA"/>
</dbReference>
<evidence type="ECO:0000256" key="1">
    <source>
        <dbReference type="SAM" id="Phobius"/>
    </source>
</evidence>
<feature type="transmembrane region" description="Helical" evidence="1">
    <location>
        <begin position="102"/>
        <end position="128"/>
    </location>
</feature>
<comment type="caution">
    <text evidence="2">The sequence shown here is derived from an EMBL/GenBank/DDBJ whole genome shotgun (WGS) entry which is preliminary data.</text>
</comment>
<dbReference type="Proteomes" id="UP001203338">
    <property type="component" value="Unassembled WGS sequence"/>
</dbReference>
<feature type="transmembrane region" description="Helical" evidence="1">
    <location>
        <begin position="192"/>
        <end position="212"/>
    </location>
</feature>
<feature type="transmembrane region" description="Helical" evidence="1">
    <location>
        <begin position="160"/>
        <end position="180"/>
    </location>
</feature>
<keyword evidence="3" id="KW-1185">Reference proteome</keyword>
<dbReference type="Pfam" id="PF06790">
    <property type="entry name" value="UPF0259"/>
    <property type="match status" value="1"/>
</dbReference>
<gene>
    <name evidence="2" type="ORF">M3P05_16765</name>
</gene>
<keyword evidence="1" id="KW-1133">Transmembrane helix</keyword>
<evidence type="ECO:0008006" key="4">
    <source>
        <dbReference type="Google" id="ProtNLM"/>
    </source>
</evidence>
<sequence length="221" mass="24064">MLTTSQKVQGYLQDTLRFFRANIGSLALLALPYAVLSEAFQLFVLSSAKGPNLVGMSLMAELTLYPIFQSALIIFIGSAISGNIRPFGQCYSISAAYWPRMLLLTLLSTIATMGGFFLFIVPGLFIMVRLALSDMFCMVENRSVADSIRLSVAASQKVSWVIFLGLALLFPTVTIISIGLSQATASIANPVLGFMVAAVQALLNTLYSIYLFRVFSDVRSQ</sequence>
<keyword evidence="1" id="KW-0812">Transmembrane</keyword>
<evidence type="ECO:0000313" key="3">
    <source>
        <dbReference type="Proteomes" id="UP001203338"/>
    </source>
</evidence>
<feature type="transmembrane region" description="Helical" evidence="1">
    <location>
        <begin position="64"/>
        <end position="81"/>
    </location>
</feature>
<keyword evidence="1" id="KW-0472">Membrane</keyword>
<feature type="transmembrane region" description="Helical" evidence="1">
    <location>
        <begin position="21"/>
        <end position="44"/>
    </location>
</feature>
<protein>
    <recommendedName>
        <fullName evidence="4">Glycerophosphoryl diester phosphodiesterase membrane domain-containing protein</fullName>
    </recommendedName>
</protein>
<reference evidence="2 3" key="1">
    <citation type="submission" date="2022-05" db="EMBL/GenBank/DDBJ databases">
        <authorList>
            <person name="Park J.-S."/>
        </authorList>
    </citation>
    <scope>NUCLEOTIDE SEQUENCE [LARGE SCALE GENOMIC DNA]</scope>
    <source>
        <strain evidence="2 3">2012CJ34-2</strain>
    </source>
</reference>